<dbReference type="EMBL" id="JADING010000133">
    <property type="protein sequence ID" value="MBO8414725.1"/>
    <property type="molecule type" value="Genomic_DNA"/>
</dbReference>
<evidence type="ECO:0000313" key="2">
    <source>
        <dbReference type="Proteomes" id="UP000823629"/>
    </source>
</evidence>
<protein>
    <recommendedName>
        <fullName evidence="3">RAMA domain-containing protein</fullName>
    </recommendedName>
</protein>
<reference evidence="1" key="1">
    <citation type="submission" date="2020-10" db="EMBL/GenBank/DDBJ databases">
        <authorList>
            <person name="Gilroy R."/>
        </authorList>
    </citation>
    <scope>NUCLEOTIDE SEQUENCE</scope>
    <source>
        <strain evidence="1">1748</strain>
    </source>
</reference>
<evidence type="ECO:0000313" key="1">
    <source>
        <dbReference type="EMBL" id="MBO8414725.1"/>
    </source>
</evidence>
<sequence length="137" mass="15408">MSAADAYSILETIAQINGLEDHLVLVEPSAKEVKDEEEAEEIRIKKTSLPKLDWMIEQCLVKHGDKICVISHPNKVAVIIDGKHVEYNGETMSMNVFGCKVTGWSAIQSYALMKLVDGKKTLSKMREERMKELGMIE</sequence>
<dbReference type="Proteomes" id="UP000823629">
    <property type="component" value="Unassembled WGS sequence"/>
</dbReference>
<gene>
    <name evidence="1" type="ORF">IAC78_04590</name>
</gene>
<comment type="caution">
    <text evidence="1">The sequence shown here is derived from an EMBL/GenBank/DDBJ whole genome shotgun (WGS) entry which is preliminary data.</text>
</comment>
<name>A0A9D9D877_9BACL</name>
<evidence type="ECO:0008006" key="3">
    <source>
        <dbReference type="Google" id="ProtNLM"/>
    </source>
</evidence>
<proteinExistence type="predicted"/>
<dbReference type="AlphaFoldDB" id="A0A9D9D877"/>
<organism evidence="1 2">
    <name type="scientific">Candidatus Scatoplasma merdavium</name>
    <dbReference type="NCBI Taxonomy" id="2840932"/>
    <lineage>
        <taxon>Bacteria</taxon>
        <taxon>Bacillati</taxon>
        <taxon>Bacillota</taxon>
        <taxon>Bacilli</taxon>
        <taxon>Bacillales</taxon>
        <taxon>Candidatus Scatoplasma</taxon>
    </lineage>
</organism>
<accession>A0A9D9D877</accession>
<reference evidence="1" key="2">
    <citation type="journal article" date="2021" name="PeerJ">
        <title>Extensive microbial diversity within the chicken gut microbiome revealed by metagenomics and culture.</title>
        <authorList>
            <person name="Gilroy R."/>
            <person name="Ravi A."/>
            <person name="Getino M."/>
            <person name="Pursley I."/>
            <person name="Horton D.L."/>
            <person name="Alikhan N.F."/>
            <person name="Baker D."/>
            <person name="Gharbi K."/>
            <person name="Hall N."/>
            <person name="Watson M."/>
            <person name="Adriaenssens E.M."/>
            <person name="Foster-Nyarko E."/>
            <person name="Jarju S."/>
            <person name="Secka A."/>
            <person name="Antonio M."/>
            <person name="Oren A."/>
            <person name="Chaudhuri R.R."/>
            <person name="La Ragione R."/>
            <person name="Hildebrand F."/>
            <person name="Pallen M.J."/>
        </authorList>
    </citation>
    <scope>NUCLEOTIDE SEQUENCE</scope>
    <source>
        <strain evidence="1">1748</strain>
    </source>
</reference>